<evidence type="ECO:0000256" key="3">
    <source>
        <dbReference type="ARBA" id="ARBA00023163"/>
    </source>
</evidence>
<evidence type="ECO:0000259" key="5">
    <source>
        <dbReference type="PROSITE" id="PS50977"/>
    </source>
</evidence>
<feature type="domain" description="HTH tetR-type" evidence="5">
    <location>
        <begin position="13"/>
        <end position="72"/>
    </location>
</feature>
<protein>
    <submittedName>
        <fullName evidence="6">TetR/AcrR family transcriptional regulator</fullName>
    </submittedName>
</protein>
<dbReference type="GO" id="GO:0000976">
    <property type="term" value="F:transcription cis-regulatory region binding"/>
    <property type="evidence" value="ECO:0007669"/>
    <property type="project" value="TreeGrafter"/>
</dbReference>
<proteinExistence type="predicted"/>
<dbReference type="Pfam" id="PF00440">
    <property type="entry name" value="TetR_N"/>
    <property type="match status" value="1"/>
</dbReference>
<dbReference type="InterPro" id="IPR009057">
    <property type="entry name" value="Homeodomain-like_sf"/>
</dbReference>
<dbReference type="InterPro" id="IPR050109">
    <property type="entry name" value="HTH-type_TetR-like_transc_reg"/>
</dbReference>
<feature type="DNA-binding region" description="H-T-H motif" evidence="4">
    <location>
        <begin position="35"/>
        <end position="54"/>
    </location>
</feature>
<dbReference type="SUPFAM" id="SSF48498">
    <property type="entry name" value="Tetracyclin repressor-like, C-terminal domain"/>
    <property type="match status" value="1"/>
</dbReference>
<dbReference type="PANTHER" id="PTHR30055">
    <property type="entry name" value="HTH-TYPE TRANSCRIPTIONAL REGULATOR RUTR"/>
    <property type="match status" value="1"/>
</dbReference>
<evidence type="ECO:0000256" key="1">
    <source>
        <dbReference type="ARBA" id="ARBA00023015"/>
    </source>
</evidence>
<sequence>MSRVPVRRRLSPADRREELLDAAEAVIRRLGDTARVEDIVREAGAGRGTFYVYFETWEALLHALRERVFAQLDQRFSAWANSARDWRDLVSGLPELFVDMTLGMEGLHQALLHGPVGQAPPRRTRHDVIHRLADLITQGVTAGAFAVVDPKMTAVLVFAVLHETADQVERGASRKATLAAAQDLLIRALEATNRAG</sequence>
<dbReference type="SUPFAM" id="SSF46689">
    <property type="entry name" value="Homeodomain-like"/>
    <property type="match status" value="1"/>
</dbReference>
<comment type="caution">
    <text evidence="6">The sequence shown here is derived from an EMBL/GenBank/DDBJ whole genome shotgun (WGS) entry which is preliminary data.</text>
</comment>
<dbReference type="Proteomes" id="UP000622580">
    <property type="component" value="Unassembled WGS sequence"/>
</dbReference>
<keyword evidence="2 4" id="KW-0238">DNA-binding</keyword>
<dbReference type="GO" id="GO:0003700">
    <property type="term" value="F:DNA-binding transcription factor activity"/>
    <property type="evidence" value="ECO:0007669"/>
    <property type="project" value="TreeGrafter"/>
</dbReference>
<evidence type="ECO:0000313" key="6">
    <source>
        <dbReference type="EMBL" id="MBR7620913.1"/>
    </source>
</evidence>
<organism evidence="6 7">
    <name type="scientific">Phenylobacterium glaciei</name>
    <dbReference type="NCBI Taxonomy" id="2803784"/>
    <lineage>
        <taxon>Bacteria</taxon>
        <taxon>Pseudomonadati</taxon>
        <taxon>Pseudomonadota</taxon>
        <taxon>Alphaproteobacteria</taxon>
        <taxon>Caulobacterales</taxon>
        <taxon>Caulobacteraceae</taxon>
        <taxon>Phenylobacterium</taxon>
    </lineage>
</organism>
<name>A0A941HXH1_9CAUL</name>
<dbReference type="PROSITE" id="PS50977">
    <property type="entry name" value="HTH_TETR_2"/>
    <property type="match status" value="1"/>
</dbReference>
<dbReference type="PANTHER" id="PTHR30055:SF234">
    <property type="entry name" value="HTH-TYPE TRANSCRIPTIONAL REGULATOR BETI"/>
    <property type="match status" value="1"/>
</dbReference>
<evidence type="ECO:0000256" key="2">
    <source>
        <dbReference type="ARBA" id="ARBA00023125"/>
    </source>
</evidence>
<dbReference type="InterPro" id="IPR001647">
    <property type="entry name" value="HTH_TetR"/>
</dbReference>
<dbReference type="RefSeq" id="WP_215341629.1">
    <property type="nucleotide sequence ID" value="NZ_JAGSGD010000001.1"/>
</dbReference>
<evidence type="ECO:0000313" key="7">
    <source>
        <dbReference type="Proteomes" id="UP000622580"/>
    </source>
</evidence>
<dbReference type="InterPro" id="IPR036271">
    <property type="entry name" value="Tet_transcr_reg_TetR-rel_C_sf"/>
</dbReference>
<keyword evidence="1" id="KW-0805">Transcription regulation</keyword>
<gene>
    <name evidence="6" type="ORF">JKL49_16070</name>
</gene>
<accession>A0A941HXH1</accession>
<reference evidence="6" key="1">
    <citation type="submission" date="2021-04" db="EMBL/GenBank/DDBJ databases">
        <title>Draft genome assembly of strain Phenylobacterium sp. 20VBR1 using MiniION and Illumina platforms.</title>
        <authorList>
            <person name="Thomas F.A."/>
            <person name="Krishnan K.P."/>
            <person name="Sinha R.K."/>
        </authorList>
    </citation>
    <scope>NUCLEOTIDE SEQUENCE</scope>
    <source>
        <strain evidence="6">20VBR1</strain>
    </source>
</reference>
<dbReference type="Gene3D" id="1.10.357.10">
    <property type="entry name" value="Tetracycline Repressor, domain 2"/>
    <property type="match status" value="1"/>
</dbReference>
<keyword evidence="3" id="KW-0804">Transcription</keyword>
<keyword evidence="7" id="KW-1185">Reference proteome</keyword>
<evidence type="ECO:0000256" key="4">
    <source>
        <dbReference type="PROSITE-ProRule" id="PRU00335"/>
    </source>
</evidence>
<dbReference type="EMBL" id="JAGSGD010000001">
    <property type="protein sequence ID" value="MBR7620913.1"/>
    <property type="molecule type" value="Genomic_DNA"/>
</dbReference>
<dbReference type="AlphaFoldDB" id="A0A941HXH1"/>